<dbReference type="Pfam" id="PF07883">
    <property type="entry name" value="Cupin_2"/>
    <property type="match status" value="1"/>
</dbReference>
<dbReference type="AlphaFoldDB" id="A0A846MZU5"/>
<dbReference type="GO" id="GO:0051213">
    <property type="term" value="F:dioxygenase activity"/>
    <property type="evidence" value="ECO:0007669"/>
    <property type="project" value="UniProtKB-KW"/>
</dbReference>
<keyword evidence="4" id="KW-1185">Reference proteome</keyword>
<proteinExistence type="predicted"/>
<dbReference type="EMBL" id="JAASRM010000001">
    <property type="protein sequence ID" value="NIK88532.1"/>
    <property type="molecule type" value="Genomic_DNA"/>
</dbReference>
<reference evidence="3 4" key="1">
    <citation type="submission" date="2020-03" db="EMBL/GenBank/DDBJ databases">
        <title>Genomic Encyclopedia of Type Strains, Phase IV (KMG-IV): sequencing the most valuable type-strain genomes for metagenomic binning, comparative biology and taxonomic classification.</title>
        <authorList>
            <person name="Goeker M."/>
        </authorList>
    </citation>
    <scope>NUCLEOTIDE SEQUENCE [LARGE SCALE GENOMIC DNA]</scope>
    <source>
        <strain evidence="3 4">DSM 19867</strain>
    </source>
</reference>
<feature type="signal peptide" evidence="1">
    <location>
        <begin position="1"/>
        <end position="18"/>
    </location>
</feature>
<protein>
    <submittedName>
        <fullName evidence="3">Quercetin dioxygenase-like cupin family protein</fullName>
    </submittedName>
</protein>
<dbReference type="InterPro" id="IPR014710">
    <property type="entry name" value="RmlC-like_jellyroll"/>
</dbReference>
<feature type="domain" description="Cupin type-2" evidence="2">
    <location>
        <begin position="49"/>
        <end position="118"/>
    </location>
</feature>
<name>A0A846MZU5_9PROT</name>
<dbReference type="InterPro" id="IPR013096">
    <property type="entry name" value="Cupin_2"/>
</dbReference>
<keyword evidence="3" id="KW-0560">Oxidoreductase</keyword>
<evidence type="ECO:0000313" key="3">
    <source>
        <dbReference type="EMBL" id="NIK88532.1"/>
    </source>
</evidence>
<organism evidence="3 4">
    <name type="scientific">Rhizomicrobium palustre</name>
    <dbReference type="NCBI Taxonomy" id="189966"/>
    <lineage>
        <taxon>Bacteria</taxon>
        <taxon>Pseudomonadati</taxon>
        <taxon>Pseudomonadota</taxon>
        <taxon>Alphaproteobacteria</taxon>
        <taxon>Micropepsales</taxon>
        <taxon>Micropepsaceae</taxon>
        <taxon>Rhizomicrobium</taxon>
    </lineage>
</organism>
<evidence type="ECO:0000256" key="1">
    <source>
        <dbReference type="SAM" id="SignalP"/>
    </source>
</evidence>
<dbReference type="Gene3D" id="2.60.120.10">
    <property type="entry name" value="Jelly Rolls"/>
    <property type="match status" value="1"/>
</dbReference>
<dbReference type="CDD" id="cd02236">
    <property type="entry name" value="cupin_CV2614-like"/>
    <property type="match status" value="1"/>
</dbReference>
<comment type="caution">
    <text evidence="3">The sequence shown here is derived from an EMBL/GenBank/DDBJ whole genome shotgun (WGS) entry which is preliminary data.</text>
</comment>
<keyword evidence="3" id="KW-0223">Dioxygenase</keyword>
<keyword evidence="1" id="KW-0732">Signal</keyword>
<evidence type="ECO:0000313" key="4">
    <source>
        <dbReference type="Proteomes" id="UP000570514"/>
    </source>
</evidence>
<dbReference type="InterPro" id="IPR011051">
    <property type="entry name" value="RmlC_Cupin_sf"/>
</dbReference>
<feature type="chain" id="PRO_5032558648" evidence="1">
    <location>
        <begin position="19"/>
        <end position="134"/>
    </location>
</feature>
<gene>
    <name evidence="3" type="ORF">FHS83_001850</name>
</gene>
<evidence type="ECO:0000259" key="2">
    <source>
        <dbReference type="Pfam" id="PF07883"/>
    </source>
</evidence>
<dbReference type="SUPFAM" id="SSF51182">
    <property type="entry name" value="RmlC-like cupins"/>
    <property type="match status" value="1"/>
</dbReference>
<sequence>MLRKILCAALLIVAPASAAPQTEKLLSTDKTVTGQPIVSPDHPTVLATMLTFQPGDKTVVHKHAYPHYGYMLEGVLTLTNVETGKVFEIKAGEFLVEMQNTAHYGENRGKVPVKILIVDSVPEGVTSNAVPVQP</sequence>
<accession>A0A846MZU5</accession>
<dbReference type="RefSeq" id="WP_167082703.1">
    <property type="nucleotide sequence ID" value="NZ_BAAADC010000001.1"/>
</dbReference>
<dbReference type="Proteomes" id="UP000570514">
    <property type="component" value="Unassembled WGS sequence"/>
</dbReference>